<evidence type="ECO:0000256" key="1">
    <source>
        <dbReference type="SAM" id="Coils"/>
    </source>
</evidence>
<protein>
    <submittedName>
        <fullName evidence="3">Putative phage-type endonuclease</fullName>
    </submittedName>
</protein>
<dbReference type="Gene3D" id="3.90.320.10">
    <property type="match status" value="1"/>
</dbReference>
<dbReference type="InterPro" id="IPR011335">
    <property type="entry name" value="Restrct_endonuc-II-like"/>
</dbReference>
<dbReference type="InterPro" id="IPR011604">
    <property type="entry name" value="PDDEXK-like_dom_sf"/>
</dbReference>
<feature type="coiled-coil region" evidence="1">
    <location>
        <begin position="235"/>
        <end position="262"/>
    </location>
</feature>
<organism evidence="3 4">
    <name type="scientific">Paenibacillus cellulosilyticus</name>
    <dbReference type="NCBI Taxonomy" id="375489"/>
    <lineage>
        <taxon>Bacteria</taxon>
        <taxon>Bacillati</taxon>
        <taxon>Bacillota</taxon>
        <taxon>Bacilli</taxon>
        <taxon>Bacillales</taxon>
        <taxon>Paenibacillaceae</taxon>
        <taxon>Paenibacillus</taxon>
    </lineage>
</organism>
<dbReference type="OrthoDB" id="46225at2"/>
<evidence type="ECO:0000313" key="4">
    <source>
        <dbReference type="Proteomes" id="UP000246635"/>
    </source>
</evidence>
<dbReference type="PANTHER" id="PTHR46609">
    <property type="entry name" value="EXONUCLEASE, PHAGE-TYPE/RECB, C-TERMINAL DOMAIN-CONTAINING PROTEIN"/>
    <property type="match status" value="1"/>
</dbReference>
<keyword evidence="3" id="KW-0255">Endonuclease</keyword>
<dbReference type="InterPro" id="IPR017482">
    <property type="entry name" value="Lambda-type_endonuclease"/>
</dbReference>
<name>A0A2V2Z336_9BACL</name>
<evidence type="ECO:0000259" key="2">
    <source>
        <dbReference type="Pfam" id="PF09588"/>
    </source>
</evidence>
<dbReference type="GO" id="GO:0004519">
    <property type="term" value="F:endonuclease activity"/>
    <property type="evidence" value="ECO:0007669"/>
    <property type="project" value="UniProtKB-KW"/>
</dbReference>
<evidence type="ECO:0000313" key="3">
    <source>
        <dbReference type="EMBL" id="PWW03244.1"/>
    </source>
</evidence>
<reference evidence="3 4" key="1">
    <citation type="submission" date="2018-05" db="EMBL/GenBank/DDBJ databases">
        <title>Genomic Encyclopedia of Type Strains, Phase III (KMG-III): the genomes of soil and plant-associated and newly described type strains.</title>
        <authorList>
            <person name="Whitman W."/>
        </authorList>
    </citation>
    <scope>NUCLEOTIDE SEQUENCE [LARGE SCALE GENOMIC DNA]</scope>
    <source>
        <strain evidence="3 4">CECT 5696</strain>
    </source>
</reference>
<dbReference type="EMBL" id="QGTQ01000007">
    <property type="protein sequence ID" value="PWW03244.1"/>
    <property type="molecule type" value="Genomic_DNA"/>
</dbReference>
<dbReference type="InterPro" id="IPR019080">
    <property type="entry name" value="YqaJ_viral_recombinase"/>
</dbReference>
<keyword evidence="1" id="KW-0175">Coiled coil</keyword>
<dbReference type="SUPFAM" id="SSF52980">
    <property type="entry name" value="Restriction endonuclease-like"/>
    <property type="match status" value="1"/>
</dbReference>
<gene>
    <name evidence="3" type="ORF">DFQ01_107141</name>
</gene>
<keyword evidence="3" id="KW-0540">Nuclease</keyword>
<sequence>MTATILTHTRLITTEERERWRRTGIGGSDIAAIMGVNPWRTSREVYLDKKAESPGAGTTESMALGMEMKSVIAAQFSERTGYRTFRRNMLFAHSQHRHLIATIDRWVVGDGAGLLCKSVGEYRKAEWEDGKIPEVVALQCQHYMAVMGTDHWWVAGMIGGNKLSIVRVERDEQRIATIIRVGSRFWEQHVLANRPPEVDGSDASTRLLSRQYPPEEVNVACITLPEEANDWIAQYRLAEAEEKHAQRRKTEAENQLKQMLGTNERGQVKSELVEWKRVNVRSNGRSDFRRFRIVSKKS</sequence>
<dbReference type="InterPro" id="IPR051703">
    <property type="entry name" value="NF-kappa-B_Signaling_Reg"/>
</dbReference>
<keyword evidence="3" id="KW-0378">Hydrolase</keyword>
<dbReference type="Pfam" id="PF09588">
    <property type="entry name" value="YqaJ"/>
    <property type="match status" value="1"/>
</dbReference>
<dbReference type="Proteomes" id="UP000246635">
    <property type="component" value="Unassembled WGS sequence"/>
</dbReference>
<feature type="domain" description="YqaJ viral recombinase" evidence="2">
    <location>
        <begin position="19"/>
        <end position="148"/>
    </location>
</feature>
<comment type="caution">
    <text evidence="3">The sequence shown here is derived from an EMBL/GenBank/DDBJ whole genome shotgun (WGS) entry which is preliminary data.</text>
</comment>
<dbReference type="NCBIfam" id="TIGR03033">
    <property type="entry name" value="phage_rel_nuc"/>
    <property type="match status" value="1"/>
</dbReference>
<keyword evidence="4" id="KW-1185">Reference proteome</keyword>
<dbReference type="AlphaFoldDB" id="A0A2V2Z336"/>
<dbReference type="RefSeq" id="WP_110044136.1">
    <property type="nucleotide sequence ID" value="NZ_CP054612.1"/>
</dbReference>
<proteinExistence type="predicted"/>
<dbReference type="PANTHER" id="PTHR46609:SF6">
    <property type="entry name" value="EXONUCLEASE, PHAGE-TYPE_RECB, C-TERMINAL DOMAIN-CONTAINING PROTEIN-RELATED"/>
    <property type="match status" value="1"/>
</dbReference>
<accession>A0A2V2Z336</accession>